<protein>
    <recommendedName>
        <fullName evidence="1">Methyltransferase type 11 domain-containing protein</fullName>
    </recommendedName>
</protein>
<proteinExistence type="predicted"/>
<dbReference type="InterPro" id="IPR013216">
    <property type="entry name" value="Methyltransf_11"/>
</dbReference>
<dbReference type="AlphaFoldDB" id="A0A1X1USR1"/>
<dbReference type="OrthoDB" id="65624at2"/>
<dbReference type="EMBL" id="LQOW01000024">
    <property type="protein sequence ID" value="ORV59892.1"/>
    <property type="molecule type" value="Genomic_DNA"/>
</dbReference>
<feature type="domain" description="Methyltransferase type 11" evidence="1">
    <location>
        <begin position="38"/>
        <end position="134"/>
    </location>
</feature>
<dbReference type="CDD" id="cd02440">
    <property type="entry name" value="AdoMet_MTases"/>
    <property type="match status" value="1"/>
</dbReference>
<accession>A0A1X1USR1</accession>
<dbReference type="Gene3D" id="3.40.50.150">
    <property type="entry name" value="Vaccinia Virus protein VP39"/>
    <property type="match status" value="1"/>
</dbReference>
<name>A0A1X1USR1_9MYCO</name>
<organism evidence="2 3">
    <name type="scientific">Mycobacterium fragae</name>
    <dbReference type="NCBI Taxonomy" id="1260918"/>
    <lineage>
        <taxon>Bacteria</taxon>
        <taxon>Bacillati</taxon>
        <taxon>Actinomycetota</taxon>
        <taxon>Actinomycetes</taxon>
        <taxon>Mycobacteriales</taxon>
        <taxon>Mycobacteriaceae</taxon>
        <taxon>Mycobacterium</taxon>
    </lineage>
</organism>
<dbReference type="GO" id="GO:0008757">
    <property type="term" value="F:S-adenosylmethionine-dependent methyltransferase activity"/>
    <property type="evidence" value="ECO:0007669"/>
    <property type="project" value="InterPro"/>
</dbReference>
<dbReference type="STRING" id="1260918.AWC06_16595"/>
<dbReference type="Pfam" id="PF08241">
    <property type="entry name" value="Methyltransf_11"/>
    <property type="match status" value="1"/>
</dbReference>
<dbReference type="SUPFAM" id="SSF53335">
    <property type="entry name" value="S-adenosyl-L-methionine-dependent methyltransferases"/>
    <property type="match status" value="1"/>
</dbReference>
<evidence type="ECO:0000259" key="1">
    <source>
        <dbReference type="Pfam" id="PF08241"/>
    </source>
</evidence>
<evidence type="ECO:0000313" key="3">
    <source>
        <dbReference type="Proteomes" id="UP000194000"/>
    </source>
</evidence>
<gene>
    <name evidence="2" type="ORF">AWC06_16595</name>
</gene>
<comment type="caution">
    <text evidence="2">The sequence shown here is derived from an EMBL/GenBank/DDBJ whole genome shotgun (WGS) entry which is preliminary data.</text>
</comment>
<dbReference type="PANTHER" id="PTHR43591">
    <property type="entry name" value="METHYLTRANSFERASE"/>
    <property type="match status" value="1"/>
</dbReference>
<sequence length="208" mass="23794">MEGAIARWYDKSTRKDMERFRTLATRLRAVLPQGGDMLEVAPGPGYVTIEMAKGGAFRVTGLDISQTMVELARKNAAEAGVEADFRQGNVSAMPFPDESFDLLACSAAFKNFSEPRRALQEMYRVLRPGGTAVILDLRKDVPMSAIRRYFRTVGLSTFERWMTLATFRLLLLRRAYTRAQFERMLTDIPFREKEVRNDEIGVELWLRK</sequence>
<dbReference type="Proteomes" id="UP000194000">
    <property type="component" value="Unassembled WGS sequence"/>
</dbReference>
<reference evidence="2 3" key="1">
    <citation type="submission" date="2016-01" db="EMBL/GenBank/DDBJ databases">
        <title>The new phylogeny of the genus Mycobacterium.</title>
        <authorList>
            <person name="Tarcisio F."/>
            <person name="Conor M."/>
            <person name="Antonella G."/>
            <person name="Elisabetta G."/>
            <person name="Giulia F.S."/>
            <person name="Sara T."/>
            <person name="Anna F."/>
            <person name="Clotilde B."/>
            <person name="Roberto B."/>
            <person name="Veronica D.S."/>
            <person name="Fabio R."/>
            <person name="Monica P."/>
            <person name="Olivier J."/>
            <person name="Enrico T."/>
            <person name="Nicola S."/>
        </authorList>
    </citation>
    <scope>NUCLEOTIDE SEQUENCE [LARGE SCALE GENOMIC DNA]</scope>
    <source>
        <strain evidence="2 3">DSM 45731</strain>
    </source>
</reference>
<evidence type="ECO:0000313" key="2">
    <source>
        <dbReference type="EMBL" id="ORV59892.1"/>
    </source>
</evidence>
<dbReference type="InterPro" id="IPR029063">
    <property type="entry name" value="SAM-dependent_MTases_sf"/>
</dbReference>
<keyword evidence="3" id="KW-1185">Reference proteome</keyword>